<dbReference type="SUPFAM" id="SSF50965">
    <property type="entry name" value="Galactose oxidase, central domain"/>
    <property type="match status" value="1"/>
</dbReference>
<accession>A0A9N7NZX7</accession>
<dbReference type="PANTHER" id="PTHR47590:SF7">
    <property type="entry name" value="OS06G0711700 PROTEIN"/>
    <property type="match status" value="1"/>
</dbReference>
<proteinExistence type="predicted"/>
<dbReference type="OrthoDB" id="1899182at2759"/>
<reference evidence="2" key="1">
    <citation type="submission" date="2019-12" db="EMBL/GenBank/DDBJ databases">
        <authorList>
            <person name="Scholes J."/>
        </authorList>
    </citation>
    <scope>NUCLEOTIDE SEQUENCE</scope>
</reference>
<feature type="compositionally biased region" description="Basic and acidic residues" evidence="1">
    <location>
        <begin position="1"/>
        <end position="16"/>
    </location>
</feature>
<evidence type="ECO:0000313" key="2">
    <source>
        <dbReference type="EMBL" id="CAA0842501.1"/>
    </source>
</evidence>
<dbReference type="Proteomes" id="UP001153555">
    <property type="component" value="Unassembled WGS sequence"/>
</dbReference>
<dbReference type="PANTHER" id="PTHR47590">
    <property type="entry name" value="F-BOX/KELCH-REPEAT PROTEIN SKIP25"/>
    <property type="match status" value="1"/>
</dbReference>
<name>A0A9N7NZX7_STRHE</name>
<keyword evidence="3" id="KW-1185">Reference proteome</keyword>
<comment type="caution">
    <text evidence="2">The sequence shown here is derived from an EMBL/GenBank/DDBJ whole genome shotgun (WGS) entry which is preliminary data.</text>
</comment>
<evidence type="ECO:0000313" key="3">
    <source>
        <dbReference type="Proteomes" id="UP001153555"/>
    </source>
</evidence>
<dbReference type="InterPro" id="IPR011043">
    <property type="entry name" value="Gal_Oxase/kelch_b-propeller"/>
</dbReference>
<protein>
    <submittedName>
        <fullName evidence="2">F-box/kelch-repeat protein SKIP25</fullName>
    </submittedName>
</protein>
<evidence type="ECO:0000256" key="1">
    <source>
        <dbReference type="SAM" id="MobiDB-lite"/>
    </source>
</evidence>
<organism evidence="2 3">
    <name type="scientific">Striga hermonthica</name>
    <name type="common">Purple witchweed</name>
    <name type="synonym">Buchnera hermonthica</name>
    <dbReference type="NCBI Taxonomy" id="68872"/>
    <lineage>
        <taxon>Eukaryota</taxon>
        <taxon>Viridiplantae</taxon>
        <taxon>Streptophyta</taxon>
        <taxon>Embryophyta</taxon>
        <taxon>Tracheophyta</taxon>
        <taxon>Spermatophyta</taxon>
        <taxon>Magnoliopsida</taxon>
        <taxon>eudicotyledons</taxon>
        <taxon>Gunneridae</taxon>
        <taxon>Pentapetalae</taxon>
        <taxon>asterids</taxon>
        <taxon>lamiids</taxon>
        <taxon>Lamiales</taxon>
        <taxon>Orobanchaceae</taxon>
        <taxon>Buchnereae</taxon>
        <taxon>Striga</taxon>
    </lineage>
</organism>
<sequence>MHAPKEYEHSSARDEPTGPQNEPVLVPGLPAHLALLCLSPLKPSLLYKVCKPWRSLIYSPDFPPFFALYAVLSQVSARPVSSDPDSIWARGCHSNSISLACFDPISAKDGRFCREGIEAVGYDGNKLCMVNVNGARSVKQGAVYDVVEDRWEEMPRGMLGGWNGPVSVDECDERAMYVVDWKDGSISTYDRINDRWVGVVGGLEKLKGAEKVAVRGGKMCVVSEEGRQILVVDVLTRPPNVWVVEPPGGTEVVAVHVLPRMAIPEDELF</sequence>
<dbReference type="AlphaFoldDB" id="A0A9N7NZX7"/>
<dbReference type="EMBL" id="CACSLK010034598">
    <property type="protein sequence ID" value="CAA0842501.1"/>
    <property type="molecule type" value="Genomic_DNA"/>
</dbReference>
<gene>
    <name evidence="2" type="ORF">SHERM_08363</name>
</gene>
<feature type="region of interest" description="Disordered" evidence="1">
    <location>
        <begin position="1"/>
        <end position="23"/>
    </location>
</feature>